<sequence>MNYSQFLPYASREMVEHADLY</sequence>
<evidence type="ECO:0000313" key="1">
    <source>
        <dbReference type="EMBL" id="OJA15536.1"/>
    </source>
</evidence>
<accession>A0A1J8QQ17</accession>
<organism evidence="1 2">
    <name type="scientific">Rhizopogon vesiculosus</name>
    <dbReference type="NCBI Taxonomy" id="180088"/>
    <lineage>
        <taxon>Eukaryota</taxon>
        <taxon>Fungi</taxon>
        <taxon>Dikarya</taxon>
        <taxon>Basidiomycota</taxon>
        <taxon>Agaricomycotina</taxon>
        <taxon>Agaricomycetes</taxon>
        <taxon>Agaricomycetidae</taxon>
        <taxon>Boletales</taxon>
        <taxon>Suillineae</taxon>
        <taxon>Rhizopogonaceae</taxon>
        <taxon>Rhizopogon</taxon>
    </lineage>
</organism>
<comment type="caution">
    <text evidence="1">The sequence shown here is derived from an EMBL/GenBank/DDBJ whole genome shotgun (WGS) entry which is preliminary data.</text>
</comment>
<dbReference type="AlphaFoldDB" id="A0A1J8QQ17"/>
<reference evidence="1 2" key="1">
    <citation type="submission" date="2016-03" db="EMBL/GenBank/DDBJ databases">
        <title>Comparative genomics of the ectomycorrhizal sister species Rhizopogon vinicolor and Rhizopogon vesiculosus (Basidiomycota: Boletales) reveals a divergence of the mating type B locus.</title>
        <authorList>
            <person name="Mujic A.B."/>
            <person name="Kuo A."/>
            <person name="Tritt A."/>
            <person name="Lipzen A."/>
            <person name="Chen C."/>
            <person name="Johnson J."/>
            <person name="Sharma A."/>
            <person name="Barry K."/>
            <person name="Grigoriev I.V."/>
            <person name="Spatafora J.W."/>
        </authorList>
    </citation>
    <scope>NUCLEOTIDE SEQUENCE [LARGE SCALE GENOMIC DNA]</scope>
    <source>
        <strain evidence="1 2">AM-OR11-056</strain>
    </source>
</reference>
<keyword evidence="2" id="KW-1185">Reference proteome</keyword>
<gene>
    <name evidence="1" type="ORF">AZE42_13431</name>
</gene>
<name>A0A1J8QQ17_9AGAM</name>
<dbReference type="Proteomes" id="UP000183567">
    <property type="component" value="Unassembled WGS sequence"/>
</dbReference>
<evidence type="ECO:0000313" key="2">
    <source>
        <dbReference type="Proteomes" id="UP000183567"/>
    </source>
</evidence>
<proteinExistence type="predicted"/>
<dbReference type="EMBL" id="LVVM01003074">
    <property type="protein sequence ID" value="OJA15536.1"/>
    <property type="molecule type" value="Genomic_DNA"/>
</dbReference>
<protein>
    <submittedName>
        <fullName evidence="1">Uncharacterized protein</fullName>
    </submittedName>
</protein>